<organism evidence="1 2">
    <name type="scientific">Colletotrichum gloeosporioides (strain Cg-14)</name>
    <name type="common">Anthracnose fungus</name>
    <name type="synonym">Glomerella cingulata</name>
    <dbReference type="NCBI Taxonomy" id="1237896"/>
    <lineage>
        <taxon>Eukaryota</taxon>
        <taxon>Fungi</taxon>
        <taxon>Dikarya</taxon>
        <taxon>Ascomycota</taxon>
        <taxon>Pezizomycotina</taxon>
        <taxon>Sordariomycetes</taxon>
        <taxon>Hypocreomycetidae</taxon>
        <taxon>Glomerellales</taxon>
        <taxon>Glomerellaceae</taxon>
        <taxon>Colletotrichum</taxon>
        <taxon>Colletotrichum gloeosporioides species complex</taxon>
    </lineage>
</organism>
<dbReference type="Proteomes" id="UP000015530">
    <property type="component" value="Unassembled WGS sequence"/>
</dbReference>
<accession>T0LZH1</accession>
<reference evidence="2" key="1">
    <citation type="journal article" date="2013" name="Mol. Plant Microbe Interact.">
        <title>Global aspects of pacC regulation of pathogenicity genes in Colletotrichum gloeosporioides as revealed by transcriptome analysis.</title>
        <authorList>
            <person name="Alkan N."/>
            <person name="Meng X."/>
            <person name="Friedlander G."/>
            <person name="Reuveni E."/>
            <person name="Sukno S."/>
            <person name="Sherman A."/>
            <person name="Thon M."/>
            <person name="Fluhr R."/>
            <person name="Prusky D."/>
        </authorList>
    </citation>
    <scope>NUCLEOTIDE SEQUENCE [LARGE SCALE GENOMIC DNA]</scope>
    <source>
        <strain evidence="2">Cg-14</strain>
    </source>
</reference>
<protein>
    <submittedName>
        <fullName evidence="1">Uncharacterized protein</fullName>
    </submittedName>
</protein>
<name>T0LZH1_COLGC</name>
<dbReference type="AlphaFoldDB" id="T0LZH1"/>
<gene>
    <name evidence="1" type="ORF">CGLO_06297</name>
</gene>
<sequence length="22" mass="2574">MVPKFSTVCKRKDDVNMFITIT</sequence>
<proteinExistence type="predicted"/>
<evidence type="ECO:0000313" key="2">
    <source>
        <dbReference type="Proteomes" id="UP000015530"/>
    </source>
</evidence>
<dbReference type="EMBL" id="AMYD01001271">
    <property type="protein sequence ID" value="EQB53930.1"/>
    <property type="molecule type" value="Genomic_DNA"/>
</dbReference>
<dbReference type="HOGENOM" id="CLU_3425078_0_0_1"/>
<comment type="caution">
    <text evidence="1">The sequence shown here is derived from an EMBL/GenBank/DDBJ whole genome shotgun (WGS) entry which is preliminary data.</text>
</comment>
<evidence type="ECO:0000313" key="1">
    <source>
        <dbReference type="EMBL" id="EQB53930.1"/>
    </source>
</evidence>